<sequence>MKFGSSFMPMYILCRDPETDTFHRRGGAVLGIKEKKKRVEPNRWVTVFYSERNIGYYLDYLREISEHDLEKEDIIMDSVYECLRNPHPDIKKNEIRGQMETDKEEQIAKIVENRWDERL</sequence>
<dbReference type="RefSeq" id="XP_045098902.1">
    <property type="nucleotide sequence ID" value="XM_045237652.1"/>
</dbReference>
<proteinExistence type="predicted"/>
<dbReference type="GeneID" id="68918543"/>
<dbReference type="WormBase" id="CBG27083">
    <property type="protein sequence ID" value="CBP46289"/>
    <property type="gene ID" value="WBGene00088497"/>
</dbReference>
<dbReference type="AlphaFoldDB" id="B6IHF9"/>
<accession>B6IHF9</accession>
<dbReference type="InParanoid" id="B6IHF9"/>
<evidence type="ECO:0000313" key="1">
    <source>
        <dbReference type="EMBL" id="CAR99339.1"/>
    </source>
</evidence>
<dbReference type="EMBL" id="HE600998">
    <property type="protein sequence ID" value="CAR99339.1"/>
    <property type="molecule type" value="Genomic_DNA"/>
</dbReference>
<dbReference type="CTD" id="68918543"/>
<dbReference type="FunCoup" id="B6IHF9">
    <property type="interactions" value="136"/>
</dbReference>
<dbReference type="eggNOG" id="ENOG502RDI3">
    <property type="taxonomic scope" value="Eukaryota"/>
</dbReference>
<name>B6IHF9_CAEBR</name>
<evidence type="ECO:0000313" key="2">
    <source>
        <dbReference type="Proteomes" id="UP000008549"/>
    </source>
</evidence>
<dbReference type="HOGENOM" id="CLU_2063591_0_0_1"/>
<evidence type="ECO:0000313" key="3">
    <source>
        <dbReference type="WormBase" id="CBG27083"/>
    </source>
</evidence>
<reference evidence="1 2" key="1">
    <citation type="journal article" date="2003" name="PLoS Biol.">
        <title>The genome sequence of Caenorhabditis briggsae: a platform for comparative genomics.</title>
        <authorList>
            <person name="Stein L.D."/>
            <person name="Bao Z."/>
            <person name="Blasiar D."/>
            <person name="Blumenthal T."/>
            <person name="Brent M.R."/>
            <person name="Chen N."/>
            <person name="Chinwalla A."/>
            <person name="Clarke L."/>
            <person name="Clee C."/>
            <person name="Coghlan A."/>
            <person name="Coulson A."/>
            <person name="D'Eustachio P."/>
            <person name="Fitch D.H."/>
            <person name="Fulton L.A."/>
            <person name="Fulton R.E."/>
            <person name="Griffiths-Jones S."/>
            <person name="Harris T.W."/>
            <person name="Hillier L.W."/>
            <person name="Kamath R."/>
            <person name="Kuwabara P.E."/>
            <person name="Mardis E.R."/>
            <person name="Marra M.A."/>
            <person name="Miner T.L."/>
            <person name="Minx P."/>
            <person name="Mullikin J.C."/>
            <person name="Plumb R.W."/>
            <person name="Rogers J."/>
            <person name="Schein J.E."/>
            <person name="Sohrmann M."/>
            <person name="Spieth J."/>
            <person name="Stajich J.E."/>
            <person name="Wei C."/>
            <person name="Willey D."/>
            <person name="Wilson R.K."/>
            <person name="Durbin R."/>
            <person name="Waterston R.H."/>
        </authorList>
    </citation>
    <scope>NUCLEOTIDE SEQUENCE [LARGE SCALE GENOMIC DNA]</scope>
    <source>
        <strain evidence="1 2">AF16</strain>
    </source>
</reference>
<organism evidence="1 2">
    <name type="scientific">Caenorhabditis briggsae</name>
    <dbReference type="NCBI Taxonomy" id="6238"/>
    <lineage>
        <taxon>Eukaryota</taxon>
        <taxon>Metazoa</taxon>
        <taxon>Ecdysozoa</taxon>
        <taxon>Nematoda</taxon>
        <taxon>Chromadorea</taxon>
        <taxon>Rhabditida</taxon>
        <taxon>Rhabditina</taxon>
        <taxon>Rhabditomorpha</taxon>
        <taxon>Rhabditoidea</taxon>
        <taxon>Rhabditidae</taxon>
        <taxon>Peloderinae</taxon>
        <taxon>Caenorhabditis</taxon>
    </lineage>
</organism>
<dbReference type="KEGG" id="cbr:CBG_27083"/>
<protein>
    <submittedName>
        <fullName evidence="1">Protein CBG27083</fullName>
    </submittedName>
</protein>
<dbReference type="Proteomes" id="UP000008549">
    <property type="component" value="Unassembled WGS sequence"/>
</dbReference>
<keyword evidence="2" id="KW-1185">Reference proteome</keyword>
<gene>
    <name evidence="1 3" type="ORF">CBG27083</name>
    <name evidence="1" type="ORF">CBG_27083</name>
</gene>
<reference evidence="1 2" key="2">
    <citation type="journal article" date="2011" name="PLoS Genet.">
        <title>Caenorhabditis briggsae recombinant inbred line genotypes reveal inter-strain incompatibility and the evolution of recombination.</title>
        <authorList>
            <person name="Ross J.A."/>
            <person name="Koboldt D.C."/>
            <person name="Staisch J.E."/>
            <person name="Chamberlin H.M."/>
            <person name="Gupta B.P."/>
            <person name="Miller R.D."/>
            <person name="Baird S.E."/>
            <person name="Haag E.S."/>
        </authorList>
    </citation>
    <scope>NUCLEOTIDE SEQUENCE [LARGE SCALE GENOMIC DNA]</scope>
    <source>
        <strain evidence="1 2">AF16</strain>
    </source>
</reference>